<dbReference type="PROSITE" id="PS01081">
    <property type="entry name" value="HTH_TETR_1"/>
    <property type="match status" value="1"/>
</dbReference>
<dbReference type="Gene3D" id="1.10.357.10">
    <property type="entry name" value="Tetracycline Repressor, domain 2"/>
    <property type="match status" value="1"/>
</dbReference>
<comment type="caution">
    <text evidence="4">The sequence shown here is derived from an EMBL/GenBank/DDBJ whole genome shotgun (WGS) entry which is preliminary data.</text>
</comment>
<gene>
    <name evidence="4" type="ORF">LX59_02747</name>
</gene>
<dbReference type="RefSeq" id="WP_246118771.1">
    <property type="nucleotide sequence ID" value="NZ_VLKG01000013.1"/>
</dbReference>
<dbReference type="EMBL" id="VLKG01000013">
    <property type="protein sequence ID" value="TWH64073.1"/>
    <property type="molecule type" value="Genomic_DNA"/>
</dbReference>
<keyword evidence="1 2" id="KW-0238">DNA-binding</keyword>
<keyword evidence="5" id="KW-1185">Reference proteome</keyword>
<dbReference type="GO" id="GO:0000976">
    <property type="term" value="F:transcription cis-regulatory region binding"/>
    <property type="evidence" value="ECO:0007669"/>
    <property type="project" value="TreeGrafter"/>
</dbReference>
<dbReference type="SUPFAM" id="SSF48498">
    <property type="entry name" value="Tetracyclin repressor-like, C-terminal domain"/>
    <property type="match status" value="1"/>
</dbReference>
<dbReference type="SUPFAM" id="SSF46689">
    <property type="entry name" value="Homeodomain-like"/>
    <property type="match status" value="1"/>
</dbReference>
<evidence type="ECO:0000256" key="1">
    <source>
        <dbReference type="ARBA" id="ARBA00023125"/>
    </source>
</evidence>
<reference evidence="4 5" key="1">
    <citation type="submission" date="2019-07" db="EMBL/GenBank/DDBJ databases">
        <title>Genomic Encyclopedia of Type Strains, Phase I: the one thousand microbial genomes (KMG-I) project.</title>
        <authorList>
            <person name="Kyrpides N."/>
        </authorList>
    </citation>
    <scope>NUCLEOTIDE SEQUENCE [LARGE SCALE GENOMIC DNA]</scope>
    <source>
        <strain evidence="4 5">DSM 375</strain>
    </source>
</reference>
<dbReference type="Pfam" id="PF00440">
    <property type="entry name" value="TetR_N"/>
    <property type="match status" value="1"/>
</dbReference>
<protein>
    <submittedName>
        <fullName evidence="4">TetR family transcriptional regulator</fullName>
    </submittedName>
</protein>
<dbReference type="PANTHER" id="PTHR30055">
    <property type="entry name" value="HTH-TYPE TRANSCRIPTIONAL REGULATOR RUTR"/>
    <property type="match status" value="1"/>
</dbReference>
<dbReference type="InterPro" id="IPR041586">
    <property type="entry name" value="PsrA_TetR_C"/>
</dbReference>
<dbReference type="Pfam" id="PF17939">
    <property type="entry name" value="TetR_C_30"/>
    <property type="match status" value="1"/>
</dbReference>
<feature type="DNA-binding region" description="H-T-H motif" evidence="2">
    <location>
        <begin position="27"/>
        <end position="46"/>
    </location>
</feature>
<dbReference type="PROSITE" id="PS50977">
    <property type="entry name" value="HTH_TETR_2"/>
    <property type="match status" value="1"/>
</dbReference>
<sequence length="216" mass="24150">MAHSETVERILDAAEQLFARYGFAETSLRQITTKAKVNLAAVNYHFGSKQSLIQAVLMRVLNPVAHRILLDLEHYECQRDAGDLKHLLKILLKALLGVQARTHFSLGVSLLSRAFLEAETEITSVVSKTYGKAWQRYLLAIRPLLPHLSNFELSWRLRFMLGGLLFALSDSRLFDGLLPEDAYFEMSISTDQSLDMIITCLAAGLSAKPTLTELGS</sequence>
<dbReference type="InterPro" id="IPR036271">
    <property type="entry name" value="Tet_transcr_reg_TetR-rel_C_sf"/>
</dbReference>
<evidence type="ECO:0000313" key="4">
    <source>
        <dbReference type="EMBL" id="TWH64073.1"/>
    </source>
</evidence>
<dbReference type="InterPro" id="IPR009057">
    <property type="entry name" value="Homeodomain-like_sf"/>
</dbReference>
<feature type="domain" description="HTH tetR-type" evidence="3">
    <location>
        <begin position="4"/>
        <end position="64"/>
    </location>
</feature>
<dbReference type="InterPro" id="IPR001647">
    <property type="entry name" value="HTH_TetR"/>
</dbReference>
<name>A0A562I0A5_9GAMM</name>
<proteinExistence type="predicted"/>
<dbReference type="Proteomes" id="UP000319627">
    <property type="component" value="Unassembled WGS sequence"/>
</dbReference>
<dbReference type="AlphaFoldDB" id="A0A562I0A5"/>
<evidence type="ECO:0000259" key="3">
    <source>
        <dbReference type="PROSITE" id="PS50977"/>
    </source>
</evidence>
<dbReference type="GO" id="GO:0003700">
    <property type="term" value="F:DNA-binding transcription factor activity"/>
    <property type="evidence" value="ECO:0007669"/>
    <property type="project" value="TreeGrafter"/>
</dbReference>
<dbReference type="InterPro" id="IPR050109">
    <property type="entry name" value="HTH-type_TetR-like_transc_reg"/>
</dbReference>
<evidence type="ECO:0000313" key="5">
    <source>
        <dbReference type="Proteomes" id="UP000319627"/>
    </source>
</evidence>
<dbReference type="InterPro" id="IPR023772">
    <property type="entry name" value="DNA-bd_HTH_TetR-type_CS"/>
</dbReference>
<organism evidence="4 5">
    <name type="scientific">Azomonas agilis</name>
    <dbReference type="NCBI Taxonomy" id="116849"/>
    <lineage>
        <taxon>Bacteria</taxon>
        <taxon>Pseudomonadati</taxon>
        <taxon>Pseudomonadota</taxon>
        <taxon>Gammaproteobacteria</taxon>
        <taxon>Pseudomonadales</taxon>
        <taxon>Pseudomonadaceae</taxon>
        <taxon>Azomonas</taxon>
    </lineage>
</organism>
<dbReference type="PRINTS" id="PR00455">
    <property type="entry name" value="HTHTETR"/>
</dbReference>
<evidence type="ECO:0000256" key="2">
    <source>
        <dbReference type="PROSITE-ProRule" id="PRU00335"/>
    </source>
</evidence>
<dbReference type="PANTHER" id="PTHR30055:SF235">
    <property type="entry name" value="TRANSCRIPTIONAL REGULATORY PROTEIN"/>
    <property type="match status" value="1"/>
</dbReference>
<accession>A0A562I0A5</accession>